<dbReference type="InterPro" id="IPR041657">
    <property type="entry name" value="HTH_17"/>
</dbReference>
<evidence type="ECO:0000313" key="4">
    <source>
        <dbReference type="Proteomes" id="UP001175097"/>
    </source>
</evidence>
<gene>
    <name evidence="3" type="ORF">P5G49_16715</name>
</gene>
<dbReference type="Proteomes" id="UP001175097">
    <property type="component" value="Unassembled WGS sequence"/>
</dbReference>
<keyword evidence="4" id="KW-1185">Reference proteome</keyword>
<organism evidence="3 4">
    <name type="scientific">Sporosarcina highlanderae</name>
    <dbReference type="NCBI Taxonomy" id="3035916"/>
    <lineage>
        <taxon>Bacteria</taxon>
        <taxon>Bacillati</taxon>
        <taxon>Bacillota</taxon>
        <taxon>Bacilli</taxon>
        <taxon>Bacillales</taxon>
        <taxon>Caryophanaceae</taxon>
        <taxon>Sporosarcina</taxon>
    </lineage>
</organism>
<reference evidence="3" key="1">
    <citation type="submission" date="2023-03" db="EMBL/GenBank/DDBJ databases">
        <title>MT1 and MT2 Draft Genomes of Novel Species.</title>
        <authorList>
            <person name="Venkateswaran K."/>
        </authorList>
    </citation>
    <scope>NUCLEOTIDE SEQUENCE</scope>
    <source>
        <strain evidence="3">F6_3S_P_2</strain>
    </source>
</reference>
<evidence type="ECO:0000259" key="2">
    <source>
        <dbReference type="Pfam" id="PF12728"/>
    </source>
</evidence>
<protein>
    <submittedName>
        <fullName evidence="3">Helix-turn-helix domain-containing protein</fullName>
    </submittedName>
</protein>
<dbReference type="Pfam" id="PF12728">
    <property type="entry name" value="HTH_17"/>
    <property type="match status" value="1"/>
</dbReference>
<name>A0ABT8JX12_9BACL</name>
<comment type="caution">
    <text evidence="3">The sequence shown here is derived from an EMBL/GenBank/DDBJ whole genome shotgun (WGS) entry which is preliminary data.</text>
</comment>
<accession>A0ABT8JX12</accession>
<sequence>MNVLDQIISVQEAAELWGLSPDHVKRLCRDGDIIAKKVGNSWVVLKDQDNPKQRERKTSGSERIGIKGE</sequence>
<dbReference type="EMBL" id="JAROCC010000020">
    <property type="protein sequence ID" value="MDN4609106.1"/>
    <property type="molecule type" value="Genomic_DNA"/>
</dbReference>
<evidence type="ECO:0000256" key="1">
    <source>
        <dbReference type="SAM" id="MobiDB-lite"/>
    </source>
</evidence>
<feature type="region of interest" description="Disordered" evidence="1">
    <location>
        <begin position="46"/>
        <end position="69"/>
    </location>
</feature>
<proteinExistence type="predicted"/>
<dbReference type="RefSeq" id="WP_301245681.1">
    <property type="nucleotide sequence ID" value="NZ_JAROCC010000020.1"/>
</dbReference>
<evidence type="ECO:0000313" key="3">
    <source>
        <dbReference type="EMBL" id="MDN4609106.1"/>
    </source>
</evidence>
<feature type="domain" description="Helix-turn-helix" evidence="2">
    <location>
        <begin position="9"/>
        <end position="47"/>
    </location>
</feature>